<comment type="subcellular location">
    <subcellularLocation>
        <location evidence="1">Cell membrane</location>
        <topology evidence="1">Multi-pass membrane protein</topology>
    </subcellularLocation>
</comment>
<evidence type="ECO:0000256" key="7">
    <source>
        <dbReference type="ARBA" id="ARBA00023065"/>
    </source>
</evidence>
<dbReference type="GO" id="GO:0034702">
    <property type="term" value="C:monoatomic ion channel complex"/>
    <property type="evidence" value="ECO:0007669"/>
    <property type="project" value="UniProtKB-KW"/>
</dbReference>
<evidence type="ECO:0000256" key="2">
    <source>
        <dbReference type="ARBA" id="ARBA00022448"/>
    </source>
</evidence>
<organism evidence="11">
    <name type="scientific">Trichuris suis</name>
    <name type="common">pig whipworm</name>
    <dbReference type="NCBI Taxonomy" id="68888"/>
    <lineage>
        <taxon>Eukaryota</taxon>
        <taxon>Metazoa</taxon>
        <taxon>Ecdysozoa</taxon>
        <taxon>Nematoda</taxon>
        <taxon>Enoplea</taxon>
        <taxon>Dorylaimia</taxon>
        <taxon>Trichinellida</taxon>
        <taxon>Trichuridae</taxon>
        <taxon>Trichuris</taxon>
    </lineage>
</organism>
<feature type="transmembrane region" description="Helical" evidence="10">
    <location>
        <begin position="12"/>
        <end position="33"/>
    </location>
</feature>
<reference evidence="11" key="1">
    <citation type="journal article" date="2014" name="Nat. Genet.">
        <title>Genome and transcriptome of the porcine whipworm Trichuris suis.</title>
        <authorList>
            <person name="Jex A.R."/>
            <person name="Nejsum P."/>
            <person name="Schwarz E.M."/>
            <person name="Hu L."/>
            <person name="Young N.D."/>
            <person name="Hall R.S."/>
            <person name="Korhonen P.K."/>
            <person name="Liao S."/>
            <person name="Thamsborg S."/>
            <person name="Xia J."/>
            <person name="Xu P."/>
            <person name="Wang S."/>
            <person name="Scheerlinck J.P."/>
            <person name="Hofmann A."/>
            <person name="Sternberg P.W."/>
            <person name="Wang J."/>
            <person name="Gasser R.B."/>
        </authorList>
    </citation>
    <scope>NUCLEOTIDE SEQUENCE [LARGE SCALE GENOMIC DNA]</scope>
    <source>
        <strain evidence="11">DCEP-RM93F</strain>
    </source>
</reference>
<evidence type="ECO:0000256" key="1">
    <source>
        <dbReference type="ARBA" id="ARBA00004651"/>
    </source>
</evidence>
<evidence type="ECO:0000256" key="4">
    <source>
        <dbReference type="ARBA" id="ARBA00022692"/>
    </source>
</evidence>
<accession>A0A085NRW2</accession>
<proteinExistence type="predicted"/>
<dbReference type="GO" id="GO:0030171">
    <property type="term" value="F:voltage-gated proton channel activity"/>
    <property type="evidence" value="ECO:0007669"/>
    <property type="project" value="InterPro"/>
</dbReference>
<evidence type="ECO:0000256" key="10">
    <source>
        <dbReference type="SAM" id="Phobius"/>
    </source>
</evidence>
<keyword evidence="6 10" id="KW-1133">Transmembrane helix</keyword>
<protein>
    <recommendedName>
        <fullName evidence="12">Hydrogen voltage-gated channel 1</fullName>
    </recommendedName>
</protein>
<dbReference type="AlphaFoldDB" id="A0A085NRW2"/>
<keyword evidence="7" id="KW-0406">Ion transport</keyword>
<feature type="transmembrane region" description="Helical" evidence="10">
    <location>
        <begin position="161"/>
        <end position="179"/>
    </location>
</feature>
<dbReference type="PANTHER" id="PTHR46480">
    <property type="entry name" value="F20B24.22"/>
    <property type="match status" value="1"/>
</dbReference>
<feature type="transmembrane region" description="Helical" evidence="10">
    <location>
        <begin position="90"/>
        <end position="109"/>
    </location>
</feature>
<name>A0A085NRW2_9BILA</name>
<dbReference type="Gene3D" id="1.20.120.350">
    <property type="entry name" value="Voltage-gated potassium channels. Chain C"/>
    <property type="match status" value="1"/>
</dbReference>
<dbReference type="InterPro" id="IPR031846">
    <property type="entry name" value="Hvcn1"/>
</dbReference>
<feature type="non-terminal residue" evidence="11">
    <location>
        <position position="1"/>
    </location>
</feature>
<feature type="transmembrane region" description="Helical" evidence="10">
    <location>
        <begin position="129"/>
        <end position="154"/>
    </location>
</feature>
<evidence type="ECO:0000256" key="8">
    <source>
        <dbReference type="ARBA" id="ARBA00023136"/>
    </source>
</evidence>
<evidence type="ECO:0000256" key="9">
    <source>
        <dbReference type="ARBA" id="ARBA00023303"/>
    </source>
</evidence>
<sequence>LIFYKCYVDIAGLRTLLLCLCTLLQVVIVASMLKHEWPRAQREAALAEGDSSSSAATESDLNSCMAKRVSTVRNVRSTFLLALLCNKFQIVLVTLVILDCACVFAEVLIQLKLLSFGEAGRVAACALHYISIAFLSCFMLEMAVKLVVMGRLLLREYRMDLFDLFVIVMTFGFSVAFGGCGQGSDGVGLLIMLRLWRISLIVNNIVASVKLDAQKKIFKEGRNKLALQREVCKLREYCTQQECELRVYQLILQQNGIALPTVLRVPRAPNKLCVTAEVNDTGDVFYSPSVLAH</sequence>
<dbReference type="EMBL" id="KL367478">
    <property type="protein sequence ID" value="KFD72208.1"/>
    <property type="molecule type" value="Genomic_DNA"/>
</dbReference>
<dbReference type="InterPro" id="IPR027359">
    <property type="entry name" value="Volt_channel_dom_sf"/>
</dbReference>
<dbReference type="Proteomes" id="UP000030758">
    <property type="component" value="Unassembled WGS sequence"/>
</dbReference>
<keyword evidence="9" id="KW-0407">Ion channel</keyword>
<keyword evidence="4 10" id="KW-0812">Transmembrane</keyword>
<evidence type="ECO:0000256" key="5">
    <source>
        <dbReference type="ARBA" id="ARBA00022882"/>
    </source>
</evidence>
<dbReference type="GO" id="GO:0005886">
    <property type="term" value="C:plasma membrane"/>
    <property type="evidence" value="ECO:0007669"/>
    <property type="project" value="UniProtKB-SubCell"/>
</dbReference>
<evidence type="ECO:0008006" key="12">
    <source>
        <dbReference type="Google" id="ProtNLM"/>
    </source>
</evidence>
<dbReference type="PANTHER" id="PTHR46480:SF1">
    <property type="entry name" value="VOLTAGE-GATED HYDROGEN CHANNEL 1"/>
    <property type="match status" value="1"/>
</dbReference>
<keyword evidence="3" id="KW-1003">Cell membrane</keyword>
<evidence type="ECO:0000313" key="11">
    <source>
        <dbReference type="EMBL" id="KFD72208.1"/>
    </source>
</evidence>
<keyword evidence="5" id="KW-0851">Voltage-gated channel</keyword>
<keyword evidence="8 10" id="KW-0472">Membrane</keyword>
<keyword evidence="2" id="KW-0813">Transport</keyword>
<evidence type="ECO:0000256" key="3">
    <source>
        <dbReference type="ARBA" id="ARBA00022475"/>
    </source>
</evidence>
<evidence type="ECO:0000256" key="6">
    <source>
        <dbReference type="ARBA" id="ARBA00022989"/>
    </source>
</evidence>
<gene>
    <name evidence="11" type="ORF">M514_01378</name>
</gene>